<organism evidence="3 4">
    <name type="scientific">Bacillus aerolatus</name>
    <dbReference type="NCBI Taxonomy" id="2653354"/>
    <lineage>
        <taxon>Bacteria</taxon>
        <taxon>Bacillati</taxon>
        <taxon>Bacillota</taxon>
        <taxon>Bacilli</taxon>
        <taxon>Bacillales</taxon>
        <taxon>Bacillaceae</taxon>
        <taxon>Bacillus</taxon>
    </lineage>
</organism>
<evidence type="ECO:0000256" key="2">
    <source>
        <dbReference type="ARBA" id="ARBA00023239"/>
    </source>
</evidence>
<accession>A0A6I1FIL1</accession>
<dbReference type="AlphaFoldDB" id="A0A6I1FIL1"/>
<evidence type="ECO:0000256" key="1">
    <source>
        <dbReference type="ARBA" id="ARBA00022723"/>
    </source>
</evidence>
<dbReference type="Proteomes" id="UP000429595">
    <property type="component" value="Unassembled WGS sequence"/>
</dbReference>
<dbReference type="GO" id="GO:0016829">
    <property type="term" value="F:lyase activity"/>
    <property type="evidence" value="ECO:0007669"/>
    <property type="project" value="UniProtKB-KW"/>
</dbReference>
<dbReference type="GO" id="GO:0046872">
    <property type="term" value="F:metal ion binding"/>
    <property type="evidence" value="ECO:0007669"/>
    <property type="project" value="UniProtKB-KW"/>
</dbReference>
<comment type="caution">
    <text evidence="3">The sequence shown here is derived from an EMBL/GenBank/DDBJ whole genome shotgun (WGS) entry which is preliminary data.</text>
</comment>
<dbReference type="RefSeq" id="WP_152152038.1">
    <property type="nucleotide sequence ID" value="NZ_WEIO01000006.1"/>
</dbReference>
<evidence type="ECO:0000313" key="3">
    <source>
        <dbReference type="EMBL" id="KAB7706188.1"/>
    </source>
</evidence>
<dbReference type="PANTHER" id="PTHR33542:SF3">
    <property type="entry name" value="SIROHYDROCHLORIN FERROCHELATASE, CHLOROPLASTIC"/>
    <property type="match status" value="1"/>
</dbReference>
<gene>
    <name evidence="3" type="ORF">F9802_11400</name>
</gene>
<reference evidence="3 4" key="1">
    <citation type="submission" date="2019-10" db="EMBL/GenBank/DDBJ databases">
        <title>Bacillus aerolatum sp. nov., isolated from bioaerosol of sport playgrounds.</title>
        <authorList>
            <person name="Chen P."/>
            <person name="Zhang G."/>
        </authorList>
    </citation>
    <scope>NUCLEOTIDE SEQUENCE [LARGE SCALE GENOMIC DNA]</scope>
    <source>
        <strain evidence="3 4">CX253</strain>
    </source>
</reference>
<dbReference type="InterPro" id="IPR050963">
    <property type="entry name" value="Sirohydro_Cobaltochel/CbiX"/>
</dbReference>
<dbReference type="SUPFAM" id="SSF53800">
    <property type="entry name" value="Chelatase"/>
    <property type="match status" value="1"/>
</dbReference>
<proteinExistence type="predicted"/>
<sequence>MKAVLYVCHGSRVKKGRDEALAFIEQTKPFIDVPIQESCFLELADPTIEQGLARCVKQGATEIIVFPFLLLAASHAKKDIPLELEKAKFKFPSVKFHYAKPLGVHEAMVDILVERMNETGHPILPGSSVLIVGRGSSDPQTIADFAAIRDLFRSKTKLTDVNISYLAAAAPIFKEELQRLHHKQPTQLWVLPYLLFTGILSKTLEKEIQSLQSPESIILTGCLGYHPAIRQIIDDRIKEADSTGGCHYVSNHG</sequence>
<dbReference type="Gene3D" id="3.40.50.1400">
    <property type="match status" value="2"/>
</dbReference>
<dbReference type="InterPro" id="IPR002762">
    <property type="entry name" value="CbiX-like"/>
</dbReference>
<dbReference type="CDD" id="cd03416">
    <property type="entry name" value="CbiX_SirB_N"/>
    <property type="match status" value="1"/>
</dbReference>
<dbReference type="Pfam" id="PF01903">
    <property type="entry name" value="CbiX"/>
    <property type="match status" value="2"/>
</dbReference>
<protein>
    <submittedName>
        <fullName evidence="3">Sirohydrochlorin chelatase</fullName>
    </submittedName>
</protein>
<dbReference type="PANTHER" id="PTHR33542">
    <property type="entry name" value="SIROHYDROCHLORIN FERROCHELATASE, CHLOROPLASTIC"/>
    <property type="match status" value="1"/>
</dbReference>
<keyword evidence="2" id="KW-0456">Lyase</keyword>
<name>A0A6I1FIL1_9BACI</name>
<dbReference type="EMBL" id="WEIO01000006">
    <property type="protein sequence ID" value="KAB7706188.1"/>
    <property type="molecule type" value="Genomic_DNA"/>
</dbReference>
<evidence type="ECO:0000313" key="4">
    <source>
        <dbReference type="Proteomes" id="UP000429595"/>
    </source>
</evidence>
<dbReference type="CDD" id="cd03414">
    <property type="entry name" value="CbiX_SirB_C"/>
    <property type="match status" value="1"/>
</dbReference>
<keyword evidence="4" id="KW-1185">Reference proteome</keyword>
<keyword evidence="1" id="KW-0479">Metal-binding</keyword>